<dbReference type="AlphaFoldDB" id="A0A2H0WYR1"/>
<reference evidence="3" key="1">
    <citation type="submission" date="2017-09" db="EMBL/GenBank/DDBJ databases">
        <title>Depth-based differentiation of microbial function through sediment-hosted aquifers and enrichment of novel symbionts in the deep terrestrial subsurface.</title>
        <authorList>
            <person name="Probst A.J."/>
            <person name="Ladd B."/>
            <person name="Jarett J.K."/>
            <person name="Geller-Mcgrath D.E."/>
            <person name="Sieber C.M.K."/>
            <person name="Emerson J.B."/>
            <person name="Anantharaman K."/>
            <person name="Thomas B.C."/>
            <person name="Malmstrom R."/>
            <person name="Stieglmeier M."/>
            <person name="Klingl A."/>
            <person name="Woyke T."/>
            <person name="Ryan C.M."/>
            <person name="Banfield J.F."/>
        </authorList>
    </citation>
    <scope>NUCLEOTIDE SEQUENCE [LARGE SCALE GENOMIC DNA]</scope>
</reference>
<dbReference type="Proteomes" id="UP000229574">
    <property type="component" value="Unassembled WGS sequence"/>
</dbReference>
<dbReference type="EMBL" id="PEYY01000104">
    <property type="protein sequence ID" value="PIS17816.1"/>
    <property type="molecule type" value="Genomic_DNA"/>
</dbReference>
<comment type="caution">
    <text evidence="2">The sequence shown here is derived from an EMBL/GenBank/DDBJ whole genome shotgun (WGS) entry which is preliminary data.</text>
</comment>
<keyword evidence="1" id="KW-0812">Transmembrane</keyword>
<gene>
    <name evidence="2" type="ORF">COT54_02620</name>
</gene>
<proteinExistence type="predicted"/>
<keyword evidence="1" id="KW-1133">Transmembrane helix</keyword>
<name>A0A2H0WYR1_9BACT</name>
<dbReference type="InterPro" id="IPR013783">
    <property type="entry name" value="Ig-like_fold"/>
</dbReference>
<evidence type="ECO:0000313" key="2">
    <source>
        <dbReference type="EMBL" id="PIS17816.1"/>
    </source>
</evidence>
<evidence type="ECO:0000313" key="3">
    <source>
        <dbReference type="Proteomes" id="UP000229574"/>
    </source>
</evidence>
<protein>
    <recommendedName>
        <fullName evidence="4">Bacterial Ig-like domain-containing protein</fullName>
    </recommendedName>
</protein>
<dbReference type="Gene3D" id="2.60.40.10">
    <property type="entry name" value="Immunoglobulins"/>
    <property type="match status" value="2"/>
</dbReference>
<evidence type="ECO:0000256" key="1">
    <source>
        <dbReference type="SAM" id="Phobius"/>
    </source>
</evidence>
<organism evidence="2 3">
    <name type="scientific">Candidatus Collierbacteria bacterium CG09_land_8_20_14_0_10_46_12</name>
    <dbReference type="NCBI Taxonomy" id="1974533"/>
    <lineage>
        <taxon>Bacteria</taxon>
        <taxon>Candidatus Collieribacteriota</taxon>
    </lineage>
</organism>
<keyword evidence="1" id="KW-0472">Membrane</keyword>
<evidence type="ECO:0008006" key="4">
    <source>
        <dbReference type="Google" id="ProtNLM"/>
    </source>
</evidence>
<accession>A0A2H0WYR1</accession>
<feature type="transmembrane region" description="Helical" evidence="1">
    <location>
        <begin position="20"/>
        <end position="41"/>
    </location>
</feature>
<sequence length="236" mass="25987">MTRSRLERVRSKNAGKQGMLYLVLAVLLIIATIIWGLPAIAKITGLLIKSDTLPTLIDEERPTPPIFSDIPEATYSARTRIAGFAQPGLDVILFLNGAEVDSKLVSESGTFSFDKVALSEGDNTVYAYTATPHDLRSEQSKTYTIVVDTTKPSVTIDSPKDGDVLRGQTQRIVNFSGNVSEEGSKVYIGERMVIVSSERKFSLPYQLIEGDQDIKIKAVDKAGNEYDSSIKLRWEP</sequence>